<reference evidence="2" key="2">
    <citation type="journal article" date="2017" name="J. Med. Entomol.">
        <title>Transcriptome Analysis of the Triatoma infestans (Hemiptera: Reduviidae) Integument.</title>
        <authorList>
            <person name="Calderon-Fernandez G.M."/>
            <person name="Moriconi D.E."/>
            <person name="Dulbecco A.B."/>
            <person name="Juarez M.P."/>
        </authorList>
    </citation>
    <scope>NUCLEOTIDE SEQUENCE</scope>
    <source>
        <strain evidence="2">Int1</strain>
        <tissue evidence="2">Integument</tissue>
    </source>
</reference>
<keyword evidence="1" id="KW-0812">Transmembrane</keyword>
<protein>
    <submittedName>
        <fullName evidence="2">Uncharacterized protein</fullName>
    </submittedName>
</protein>
<evidence type="ECO:0000313" key="2">
    <source>
        <dbReference type="EMBL" id="JAR95602.1"/>
    </source>
</evidence>
<keyword evidence="1" id="KW-0472">Membrane</keyword>
<dbReference type="AlphaFoldDB" id="A0A170U5A0"/>
<reference evidence="2" key="1">
    <citation type="submission" date="2016-04" db="EMBL/GenBank/DDBJ databases">
        <authorList>
            <person name="Calderon-Fernandez G.M.Sr."/>
        </authorList>
    </citation>
    <scope>NUCLEOTIDE SEQUENCE</scope>
    <source>
        <strain evidence="2">Int1</strain>
        <tissue evidence="2">Integument</tissue>
    </source>
</reference>
<accession>A0A170U5A0</accession>
<keyword evidence="1" id="KW-1133">Transmembrane helix</keyword>
<organism evidence="2">
    <name type="scientific">Triatoma infestans</name>
    <name type="common">Assassin bug</name>
    <dbReference type="NCBI Taxonomy" id="30076"/>
    <lineage>
        <taxon>Eukaryota</taxon>
        <taxon>Metazoa</taxon>
        <taxon>Ecdysozoa</taxon>
        <taxon>Arthropoda</taxon>
        <taxon>Hexapoda</taxon>
        <taxon>Insecta</taxon>
        <taxon>Pterygota</taxon>
        <taxon>Neoptera</taxon>
        <taxon>Paraneoptera</taxon>
        <taxon>Hemiptera</taxon>
        <taxon>Heteroptera</taxon>
        <taxon>Panheteroptera</taxon>
        <taxon>Cimicomorpha</taxon>
        <taxon>Reduviidae</taxon>
        <taxon>Triatominae</taxon>
        <taxon>Triatoma</taxon>
    </lineage>
</organism>
<feature type="transmembrane region" description="Helical" evidence="1">
    <location>
        <begin position="14"/>
        <end position="36"/>
    </location>
</feature>
<proteinExistence type="predicted"/>
<dbReference type="EMBL" id="GEMB01007854">
    <property type="protein sequence ID" value="JAR95602.1"/>
    <property type="molecule type" value="Transcribed_RNA"/>
</dbReference>
<evidence type="ECO:0000256" key="1">
    <source>
        <dbReference type="SAM" id="Phobius"/>
    </source>
</evidence>
<feature type="non-terminal residue" evidence="2">
    <location>
        <position position="1"/>
    </location>
</feature>
<name>A0A170U5A0_TRIIF</name>
<sequence length="63" mass="6734">KAKWLFPFMLQGRVAAIAVLIIPDLTCQLILGVDFWRRMGIIPDLGSGGMALRPCQGGPPIGG</sequence>